<dbReference type="OMA" id="YYMESIS"/>
<sequence length="1076" mass="122100">MAFNAQIPNDTGAKHRNWKDPHFLRDLRNVGLSVAGPRYGVIAPDTMYSYAQKIGNVNPSLCFQADVFYPNAIADVCASVESLRIDDNHQGGQEKVVLLRPPGCRGNQIQRDFPLESRVPVAIPLVQYPSTTSDNFLDQTDICAVPVLNWEKYIEAFRTSLQNVRKRDKVSPRFRPLTKRDRKEKKLVRWRSKCAKLPKSRQPKFEDVPTSSDESENDLITNCNYGVEALEDGNAPCTSAAATSTQVYKRFKPTRTKPKALTIAQVRDNLFENMSEGSEDDDEHDILLNNPVKLGFLRRKRASQVPHAKLGKSQVAVIKNIPKLRLEATWNYVYGGASGSCCSITRGDNRVVFVGNHSQVRQIVLEKSQRSSMLSYRVQSVWEEDISSVPVAAQGSDISDPLSNIVHQILSPAGTFDLLGVRRGKTIDIYSTKEDTPYLLDSIPNISYGINKTFSKGYVPDPLLLGMDFNPMYSAEFITIDENLELRICDLTKETTVKIFNLNKSTRRSPKFFEYPKFQYVNNASGVQFGHHSHMFYGWTDSEVFIGDRRTTFKSRAPLIQIFDLRRAKSSLAWSDQIFFNESKIMLNEYMSSLKMSSKENYYYVGTTARVFLMDVRVPGQPVLKFEHGMQSAAYLDTFMDGSFEMVVAGSQRLGTTICGITDHAHVKCFDRPKCTAANPVLHCLPRHLSNSSEFFDTVGSIGSDFSWEAEHQRAKAHNYSWTSGLVVTKGGRNKQDPHDPSGVLVFTSNVYGDLFCQELEQPPIDQHRKVQVSDSKFVEFAKSWQASMEARSKSEFLKPSLNAYRRTDYSLLMEPSARGVQKMTTVRQEPFDSKKPDEFIHKLLTEENEITFQEQIDQLRRYKSDIAQRCLDFWEYESSGDDNEEEQLVLKQERHDAEFNLLYGNELSEDGTRDVEFLENRQKKLEVIDCDSLKRKTSEQPLSSLTATKHKKQRNKSISSSSSNGSKNKTNLDEDNNDLEIDDEPPSAENNDSVDQLNNATHTCDAGDSLFSQYLSQPVAESSYEFYQPLNPSQTMDECEEMEPHFPQNIVPEDDVPSFPQQKNQAASKSKKHGF</sequence>
<evidence type="ECO:0000313" key="2">
    <source>
        <dbReference type="EMBL" id="OXA57399.1"/>
    </source>
</evidence>
<organism evidence="2 3">
    <name type="scientific">Folsomia candida</name>
    <name type="common">Springtail</name>
    <dbReference type="NCBI Taxonomy" id="158441"/>
    <lineage>
        <taxon>Eukaryota</taxon>
        <taxon>Metazoa</taxon>
        <taxon>Ecdysozoa</taxon>
        <taxon>Arthropoda</taxon>
        <taxon>Hexapoda</taxon>
        <taxon>Collembola</taxon>
        <taxon>Entomobryomorpha</taxon>
        <taxon>Isotomoidea</taxon>
        <taxon>Isotomidae</taxon>
        <taxon>Proisotominae</taxon>
        <taxon>Folsomia</taxon>
    </lineage>
</organism>
<feature type="compositionally biased region" description="Acidic residues" evidence="1">
    <location>
        <begin position="974"/>
        <end position="987"/>
    </location>
</feature>
<dbReference type="AlphaFoldDB" id="A0A226EIW2"/>
<protein>
    <submittedName>
        <fullName evidence="2">Uncharacterized protein</fullName>
    </submittedName>
</protein>
<feature type="region of interest" description="Disordered" evidence="1">
    <location>
        <begin position="1036"/>
        <end position="1076"/>
    </location>
</feature>
<dbReference type="OrthoDB" id="8251653at2759"/>
<gene>
    <name evidence="2" type="ORF">Fcan01_07428</name>
</gene>
<feature type="region of interest" description="Disordered" evidence="1">
    <location>
        <begin position="939"/>
        <end position="1002"/>
    </location>
</feature>
<name>A0A226EIW2_FOLCA</name>
<dbReference type="Proteomes" id="UP000198287">
    <property type="component" value="Unassembled WGS sequence"/>
</dbReference>
<evidence type="ECO:0000256" key="1">
    <source>
        <dbReference type="SAM" id="MobiDB-lite"/>
    </source>
</evidence>
<evidence type="ECO:0000313" key="3">
    <source>
        <dbReference type="Proteomes" id="UP000198287"/>
    </source>
</evidence>
<proteinExistence type="predicted"/>
<feature type="compositionally biased region" description="Polar residues" evidence="1">
    <location>
        <begin position="989"/>
        <end position="1002"/>
    </location>
</feature>
<reference evidence="2 3" key="1">
    <citation type="submission" date="2015-12" db="EMBL/GenBank/DDBJ databases">
        <title>The genome of Folsomia candida.</title>
        <authorList>
            <person name="Faddeeva A."/>
            <person name="Derks M.F."/>
            <person name="Anvar Y."/>
            <person name="Smit S."/>
            <person name="Van Straalen N."/>
            <person name="Roelofs D."/>
        </authorList>
    </citation>
    <scope>NUCLEOTIDE SEQUENCE [LARGE SCALE GENOMIC DNA]</scope>
    <source>
        <strain evidence="2 3">VU population</strain>
        <tissue evidence="2">Whole body</tissue>
    </source>
</reference>
<dbReference type="EMBL" id="LNIX01000003">
    <property type="protein sequence ID" value="OXA57399.1"/>
    <property type="molecule type" value="Genomic_DNA"/>
</dbReference>
<comment type="caution">
    <text evidence="2">The sequence shown here is derived from an EMBL/GenBank/DDBJ whole genome shotgun (WGS) entry which is preliminary data.</text>
</comment>
<feature type="compositionally biased region" description="Low complexity" evidence="1">
    <location>
        <begin position="957"/>
        <end position="970"/>
    </location>
</feature>
<keyword evidence="3" id="KW-1185">Reference proteome</keyword>
<accession>A0A226EIW2</accession>